<evidence type="ECO:0000313" key="3">
    <source>
        <dbReference type="Proteomes" id="UP000296049"/>
    </source>
</evidence>
<dbReference type="AlphaFoldDB" id="R0L1R6"/>
<protein>
    <submittedName>
        <fullName evidence="2">Uncharacterized protein</fullName>
    </submittedName>
</protein>
<accession>R0L1R6</accession>
<organism evidence="2 3">
    <name type="scientific">Anas platyrhynchos</name>
    <name type="common">Mallard</name>
    <name type="synonym">Anas boschas</name>
    <dbReference type="NCBI Taxonomy" id="8839"/>
    <lineage>
        <taxon>Eukaryota</taxon>
        <taxon>Metazoa</taxon>
        <taxon>Chordata</taxon>
        <taxon>Craniata</taxon>
        <taxon>Vertebrata</taxon>
        <taxon>Euteleostomi</taxon>
        <taxon>Archelosauria</taxon>
        <taxon>Archosauria</taxon>
        <taxon>Dinosauria</taxon>
        <taxon>Saurischia</taxon>
        <taxon>Theropoda</taxon>
        <taxon>Coelurosauria</taxon>
        <taxon>Aves</taxon>
        <taxon>Neognathae</taxon>
        <taxon>Galloanserae</taxon>
        <taxon>Anseriformes</taxon>
        <taxon>Anatidae</taxon>
        <taxon>Anatinae</taxon>
        <taxon>Anas</taxon>
    </lineage>
</organism>
<dbReference type="Proteomes" id="UP000296049">
    <property type="component" value="Unassembled WGS sequence"/>
</dbReference>
<feature type="region of interest" description="Disordered" evidence="1">
    <location>
        <begin position="49"/>
        <end position="85"/>
    </location>
</feature>
<sequence length="245" mass="27081">MYYMYVATVAQLQYTECNIQKGGTLSEQHQVKMQPEQQITHPAAQARGRTLGGEHVSPGAGDADRTGSPTRKKQAKVSPSTGVAEEVPSVLTSHSTFSHSLSKVPKHGTAYLCSHGLPDFMMSHVEPTALGYCYYSNAQSRKLSNLMEKGPELRDSAAYCRISAGLASVCNLKPKGIFKCSISTFGRKFFRFSADCIKNWNAKEDAFITAKATYRKMYQLSLLQEFYSSATRNRKNKSILPESPT</sequence>
<keyword evidence="3" id="KW-1185">Reference proteome</keyword>
<name>R0L1R6_ANAPL</name>
<proteinExistence type="predicted"/>
<reference evidence="3" key="1">
    <citation type="journal article" date="2013" name="Nat. Genet.">
        <title>The duck genome and transcriptome provide insight into an avian influenza virus reservoir species.</title>
        <authorList>
            <person name="Huang Y."/>
            <person name="Li Y."/>
            <person name="Burt D.W."/>
            <person name="Chen H."/>
            <person name="Zhang Y."/>
            <person name="Qian W."/>
            <person name="Kim H."/>
            <person name="Gan S."/>
            <person name="Zhao Y."/>
            <person name="Li J."/>
            <person name="Yi K."/>
            <person name="Feng H."/>
            <person name="Zhu P."/>
            <person name="Li B."/>
            <person name="Liu Q."/>
            <person name="Fairley S."/>
            <person name="Magor K.E."/>
            <person name="Du Z."/>
            <person name="Hu X."/>
            <person name="Goodman L."/>
            <person name="Tafer H."/>
            <person name="Vignal A."/>
            <person name="Lee T."/>
            <person name="Kim K.W."/>
            <person name="Sheng Z."/>
            <person name="An Y."/>
            <person name="Searle S."/>
            <person name="Herrero J."/>
            <person name="Groenen M.A."/>
            <person name="Crooijmans R.P."/>
            <person name="Faraut T."/>
            <person name="Cai Q."/>
            <person name="Webster R.G."/>
            <person name="Aldridge J.R."/>
            <person name="Warren W.C."/>
            <person name="Bartschat S."/>
            <person name="Kehr S."/>
            <person name="Marz M."/>
            <person name="Stadler P.F."/>
            <person name="Smith J."/>
            <person name="Kraus R.H."/>
            <person name="Zhao Y."/>
            <person name="Ren L."/>
            <person name="Fei J."/>
            <person name="Morisson M."/>
            <person name="Kaiser P."/>
            <person name="Griffin D.K."/>
            <person name="Rao M."/>
            <person name="Pitel F."/>
            <person name="Wang J."/>
            <person name="Li N."/>
        </authorList>
    </citation>
    <scope>NUCLEOTIDE SEQUENCE [LARGE SCALE GENOMIC DNA]</scope>
</reference>
<evidence type="ECO:0000256" key="1">
    <source>
        <dbReference type="SAM" id="MobiDB-lite"/>
    </source>
</evidence>
<evidence type="ECO:0000313" key="2">
    <source>
        <dbReference type="EMBL" id="EOA99533.1"/>
    </source>
</evidence>
<gene>
    <name evidence="2" type="ORF">Anapl_14273</name>
</gene>
<dbReference type="EMBL" id="KB743316">
    <property type="protein sequence ID" value="EOA99533.1"/>
    <property type="molecule type" value="Genomic_DNA"/>
</dbReference>